<keyword evidence="3" id="KW-1185">Reference proteome</keyword>
<dbReference type="EMBL" id="UZAU01000553">
    <property type="status" value="NOT_ANNOTATED_CDS"/>
    <property type="molecule type" value="Genomic_DNA"/>
</dbReference>
<accession>A0A803R2Q8</accession>
<keyword evidence="1" id="KW-0472">Membrane</keyword>
<feature type="transmembrane region" description="Helical" evidence="1">
    <location>
        <begin position="84"/>
        <end position="101"/>
    </location>
</feature>
<feature type="transmembrane region" description="Helical" evidence="1">
    <location>
        <begin position="54"/>
        <end position="77"/>
    </location>
</feature>
<proteinExistence type="predicted"/>
<keyword evidence="1" id="KW-0812">Transmembrane</keyword>
<evidence type="ECO:0000313" key="2">
    <source>
        <dbReference type="EnsemblPlants" id="cds.novel_model_4378_5bd9a17a.2.5bd9b139"/>
    </source>
</evidence>
<protein>
    <submittedName>
        <fullName evidence="2">Uncharacterized protein</fullName>
    </submittedName>
</protein>
<evidence type="ECO:0000256" key="1">
    <source>
        <dbReference type="SAM" id="Phobius"/>
    </source>
</evidence>
<dbReference type="Proteomes" id="UP000596661">
    <property type="component" value="Chromosome 6"/>
</dbReference>
<keyword evidence="1" id="KW-1133">Transmembrane helix</keyword>
<organism evidence="2 3">
    <name type="scientific">Cannabis sativa</name>
    <name type="common">Hemp</name>
    <name type="synonym">Marijuana</name>
    <dbReference type="NCBI Taxonomy" id="3483"/>
    <lineage>
        <taxon>Eukaryota</taxon>
        <taxon>Viridiplantae</taxon>
        <taxon>Streptophyta</taxon>
        <taxon>Embryophyta</taxon>
        <taxon>Tracheophyta</taxon>
        <taxon>Spermatophyta</taxon>
        <taxon>Magnoliopsida</taxon>
        <taxon>eudicotyledons</taxon>
        <taxon>Gunneridae</taxon>
        <taxon>Pentapetalae</taxon>
        <taxon>rosids</taxon>
        <taxon>fabids</taxon>
        <taxon>Rosales</taxon>
        <taxon>Cannabaceae</taxon>
        <taxon>Cannabis</taxon>
    </lineage>
</organism>
<dbReference type="EnsemblPlants" id="novel_model_4378_5bd9a17a.2.5bd9b139">
    <property type="protein sequence ID" value="cds.novel_model_4378_5bd9a17a.2.5bd9b139"/>
    <property type="gene ID" value="novel_gene_2292_5bd9a17a"/>
</dbReference>
<dbReference type="Gramene" id="novel_model_4378_5bd9a17a.2.5bd9b139">
    <property type="protein sequence ID" value="cds.novel_model_4378_5bd9a17a.2.5bd9b139"/>
    <property type="gene ID" value="novel_gene_2292_5bd9a17a"/>
</dbReference>
<dbReference type="AlphaFoldDB" id="A0A803R2Q8"/>
<reference evidence="2" key="1">
    <citation type="submission" date="2018-11" db="EMBL/GenBank/DDBJ databases">
        <authorList>
            <person name="Grassa J C."/>
        </authorList>
    </citation>
    <scope>NUCLEOTIDE SEQUENCE [LARGE SCALE GENOMIC DNA]</scope>
</reference>
<sequence length="104" mass="11818">MWMLLQPPALAEAIGIKEVLSRLKDQSQPLIVVETYCLLVPLWHRGDLPSDLDFMPLLMAAISVCYLCLLALFVFILSSLVFGWNRSLFSFSVCIVLYYVYGLD</sequence>
<name>A0A803R2Q8_CANSA</name>
<evidence type="ECO:0000313" key="3">
    <source>
        <dbReference type="Proteomes" id="UP000596661"/>
    </source>
</evidence>
<reference evidence="2" key="2">
    <citation type="submission" date="2021-03" db="UniProtKB">
        <authorList>
            <consortium name="EnsemblPlants"/>
        </authorList>
    </citation>
    <scope>IDENTIFICATION</scope>
</reference>